<name>A0A1N7M7L4_9GAMM</name>
<dbReference type="InterPro" id="IPR011075">
    <property type="entry name" value="TetR_C"/>
</dbReference>
<dbReference type="InterPro" id="IPR036271">
    <property type="entry name" value="Tet_transcr_reg_TetR-rel_C_sf"/>
</dbReference>
<dbReference type="STRING" id="619304.SAMN05421760_105233"/>
<feature type="DNA-binding region" description="H-T-H motif" evidence="4">
    <location>
        <begin position="29"/>
        <end position="48"/>
    </location>
</feature>
<dbReference type="AlphaFoldDB" id="A0A1N7M7L4"/>
<dbReference type="PANTHER" id="PTHR47506">
    <property type="entry name" value="TRANSCRIPTIONAL REGULATORY PROTEIN"/>
    <property type="match status" value="1"/>
</dbReference>
<dbReference type="EMBL" id="FTOE01000005">
    <property type="protein sequence ID" value="SIS81961.1"/>
    <property type="molecule type" value="Genomic_DNA"/>
</dbReference>
<evidence type="ECO:0000256" key="4">
    <source>
        <dbReference type="PROSITE-ProRule" id="PRU00335"/>
    </source>
</evidence>
<accession>A0A1N7M7L4</accession>
<dbReference type="SUPFAM" id="SSF48498">
    <property type="entry name" value="Tetracyclin repressor-like, C-terminal domain"/>
    <property type="match status" value="1"/>
</dbReference>
<sequence>MARLAEFDRSDVLNKAMEVFWRTGYTATSITDLVRATNLKPGSLYGAFNSKRSLFLEVIDNYANRSLTRISECMEQSDSAVESITHFFSQLCQDIECDTIGKGCLMVNTLLEMATEDDEIRTKVTEYLSSIEHYFYLRLEQARLQGEIEADADCDSLAKMLMTGIWGLRVMSTTRPDITIYSGITSYLLSALPVVKR</sequence>
<reference evidence="7" key="1">
    <citation type="submission" date="2017-01" db="EMBL/GenBank/DDBJ databases">
        <authorList>
            <person name="Varghese N."/>
            <person name="Submissions S."/>
        </authorList>
    </citation>
    <scope>NUCLEOTIDE SEQUENCE [LARGE SCALE GENOMIC DNA]</scope>
    <source>
        <strain evidence="7">DSM 22306</strain>
    </source>
</reference>
<evidence type="ECO:0000313" key="6">
    <source>
        <dbReference type="EMBL" id="SIS81961.1"/>
    </source>
</evidence>
<evidence type="ECO:0000256" key="1">
    <source>
        <dbReference type="ARBA" id="ARBA00023015"/>
    </source>
</evidence>
<protein>
    <submittedName>
        <fullName evidence="6">Transcriptional regulator, TetR family</fullName>
    </submittedName>
</protein>
<gene>
    <name evidence="6" type="ORF">SAMN05421760_105233</name>
</gene>
<dbReference type="SUPFAM" id="SSF46689">
    <property type="entry name" value="Homeodomain-like"/>
    <property type="match status" value="1"/>
</dbReference>
<dbReference type="PROSITE" id="PS50977">
    <property type="entry name" value="HTH_TETR_2"/>
    <property type="match status" value="1"/>
</dbReference>
<proteinExistence type="predicted"/>
<keyword evidence="3" id="KW-0804">Transcription</keyword>
<dbReference type="InterPro" id="IPR009057">
    <property type="entry name" value="Homeodomain-like_sf"/>
</dbReference>
<keyword evidence="2 4" id="KW-0238">DNA-binding</keyword>
<keyword evidence="1" id="KW-0805">Transcription regulation</keyword>
<evidence type="ECO:0000259" key="5">
    <source>
        <dbReference type="PROSITE" id="PS50977"/>
    </source>
</evidence>
<dbReference type="Gene3D" id="1.10.357.10">
    <property type="entry name" value="Tetracycline Repressor, domain 2"/>
    <property type="match status" value="1"/>
</dbReference>
<feature type="domain" description="HTH tetR-type" evidence="5">
    <location>
        <begin position="6"/>
        <end position="66"/>
    </location>
</feature>
<dbReference type="PANTHER" id="PTHR47506:SF10">
    <property type="entry name" value="TRANSCRIPTIONAL REGULATORY PROTEIN"/>
    <property type="match status" value="1"/>
</dbReference>
<dbReference type="Pfam" id="PF00440">
    <property type="entry name" value="TetR_N"/>
    <property type="match status" value="1"/>
</dbReference>
<organism evidence="6 7">
    <name type="scientific">Neptunomonas antarctica</name>
    <dbReference type="NCBI Taxonomy" id="619304"/>
    <lineage>
        <taxon>Bacteria</taxon>
        <taxon>Pseudomonadati</taxon>
        <taxon>Pseudomonadota</taxon>
        <taxon>Gammaproteobacteria</taxon>
        <taxon>Oceanospirillales</taxon>
        <taxon>Oceanospirillaceae</taxon>
        <taxon>Neptunomonas</taxon>
    </lineage>
</organism>
<dbReference type="Pfam" id="PF16925">
    <property type="entry name" value="TetR_C_13"/>
    <property type="match status" value="1"/>
</dbReference>
<dbReference type="OrthoDB" id="270177at2"/>
<dbReference type="InterPro" id="IPR001647">
    <property type="entry name" value="HTH_TetR"/>
</dbReference>
<dbReference type="GO" id="GO:0003677">
    <property type="term" value="F:DNA binding"/>
    <property type="evidence" value="ECO:0007669"/>
    <property type="project" value="UniProtKB-UniRule"/>
</dbReference>
<dbReference type="Proteomes" id="UP000185999">
    <property type="component" value="Unassembled WGS sequence"/>
</dbReference>
<keyword evidence="7" id="KW-1185">Reference proteome</keyword>
<dbReference type="RefSeq" id="WP_054340268.1">
    <property type="nucleotide sequence ID" value="NZ_FTOE01000005.1"/>
</dbReference>
<evidence type="ECO:0000313" key="7">
    <source>
        <dbReference type="Proteomes" id="UP000185999"/>
    </source>
</evidence>
<evidence type="ECO:0000256" key="3">
    <source>
        <dbReference type="ARBA" id="ARBA00023163"/>
    </source>
</evidence>
<evidence type="ECO:0000256" key="2">
    <source>
        <dbReference type="ARBA" id="ARBA00023125"/>
    </source>
</evidence>